<keyword evidence="7" id="KW-1185">Reference proteome</keyword>
<accession>A0ABV8V3S9</accession>
<dbReference type="InterPro" id="IPR017941">
    <property type="entry name" value="Rieske_2Fe-2S"/>
</dbReference>
<dbReference type="InterPro" id="IPR036922">
    <property type="entry name" value="Rieske_2Fe-2S_sf"/>
</dbReference>
<evidence type="ECO:0000256" key="2">
    <source>
        <dbReference type="ARBA" id="ARBA00022723"/>
    </source>
</evidence>
<name>A0ABV8V3S9_9GAMM</name>
<gene>
    <name evidence="6" type="ORF">ACFOX3_09660</name>
</gene>
<evidence type="ECO:0000313" key="6">
    <source>
        <dbReference type="EMBL" id="MFC4362571.1"/>
    </source>
</evidence>
<proteinExistence type="predicted"/>
<evidence type="ECO:0000256" key="1">
    <source>
        <dbReference type="ARBA" id="ARBA00022714"/>
    </source>
</evidence>
<evidence type="ECO:0000256" key="4">
    <source>
        <dbReference type="ARBA" id="ARBA00023014"/>
    </source>
</evidence>
<dbReference type="Gene3D" id="2.102.10.10">
    <property type="entry name" value="Rieske [2Fe-2S] iron-sulphur domain"/>
    <property type="match status" value="1"/>
</dbReference>
<evidence type="ECO:0000256" key="3">
    <source>
        <dbReference type="ARBA" id="ARBA00023004"/>
    </source>
</evidence>
<sequence length="116" mass="12886">MAFIPLCPTDAIGANTSKQFAERGVKLFVVNERGVFYAYRNRCPHLGIELQWQEDKFLDFDGEMIQCSTHGALFLMHSGECVAGPCRGKSLEAISCTVINQQVCVDLDELGLSQQQ</sequence>
<keyword evidence="2" id="KW-0479">Metal-binding</keyword>
<evidence type="ECO:0000313" key="7">
    <source>
        <dbReference type="Proteomes" id="UP001595840"/>
    </source>
</evidence>
<dbReference type="RefSeq" id="WP_290265424.1">
    <property type="nucleotide sequence ID" value="NZ_JAUFQG010000006.1"/>
</dbReference>
<protein>
    <submittedName>
        <fullName evidence="6">Rieske (2Fe-2S) protein</fullName>
    </submittedName>
</protein>
<dbReference type="PANTHER" id="PTHR40261">
    <property type="match status" value="1"/>
</dbReference>
<dbReference type="SUPFAM" id="SSF50022">
    <property type="entry name" value="ISP domain"/>
    <property type="match status" value="1"/>
</dbReference>
<evidence type="ECO:0000259" key="5">
    <source>
        <dbReference type="PROSITE" id="PS51296"/>
    </source>
</evidence>
<dbReference type="CDD" id="cd03467">
    <property type="entry name" value="Rieske"/>
    <property type="match status" value="1"/>
</dbReference>
<dbReference type="Proteomes" id="UP001595840">
    <property type="component" value="Unassembled WGS sequence"/>
</dbReference>
<reference evidence="7" key="1">
    <citation type="journal article" date="2019" name="Int. J. Syst. Evol. Microbiol.">
        <title>The Global Catalogue of Microorganisms (GCM) 10K type strain sequencing project: providing services to taxonomists for standard genome sequencing and annotation.</title>
        <authorList>
            <consortium name="The Broad Institute Genomics Platform"/>
            <consortium name="The Broad Institute Genome Sequencing Center for Infectious Disease"/>
            <person name="Wu L."/>
            <person name="Ma J."/>
        </authorList>
    </citation>
    <scope>NUCLEOTIDE SEQUENCE [LARGE SCALE GENOMIC DNA]</scope>
    <source>
        <strain evidence="7">CECT 8570</strain>
    </source>
</reference>
<keyword evidence="1" id="KW-0001">2Fe-2S</keyword>
<keyword evidence="4" id="KW-0411">Iron-sulfur</keyword>
<dbReference type="PROSITE" id="PS51296">
    <property type="entry name" value="RIESKE"/>
    <property type="match status" value="1"/>
</dbReference>
<keyword evidence="3" id="KW-0408">Iron</keyword>
<dbReference type="Pfam" id="PF00355">
    <property type="entry name" value="Rieske"/>
    <property type="match status" value="1"/>
</dbReference>
<dbReference type="EMBL" id="JBHSCX010000007">
    <property type="protein sequence ID" value="MFC4362571.1"/>
    <property type="molecule type" value="Genomic_DNA"/>
</dbReference>
<organism evidence="6 7">
    <name type="scientific">Simiduia curdlanivorans</name>
    <dbReference type="NCBI Taxonomy" id="1492769"/>
    <lineage>
        <taxon>Bacteria</taxon>
        <taxon>Pseudomonadati</taxon>
        <taxon>Pseudomonadota</taxon>
        <taxon>Gammaproteobacteria</taxon>
        <taxon>Cellvibrionales</taxon>
        <taxon>Cellvibrionaceae</taxon>
        <taxon>Simiduia</taxon>
    </lineage>
</organism>
<comment type="caution">
    <text evidence="6">The sequence shown here is derived from an EMBL/GenBank/DDBJ whole genome shotgun (WGS) entry which is preliminary data.</text>
</comment>
<feature type="domain" description="Rieske" evidence="5">
    <location>
        <begin position="4"/>
        <end position="105"/>
    </location>
</feature>
<dbReference type="PANTHER" id="PTHR40261:SF1">
    <property type="entry name" value="RIESKE DOMAIN-CONTAINING PROTEIN"/>
    <property type="match status" value="1"/>
</dbReference>